<dbReference type="AlphaFoldDB" id="A0AAU0MK62"/>
<dbReference type="RefSeq" id="WP_330171562.1">
    <property type="nucleotide sequence ID" value="NZ_CP137080.1"/>
</dbReference>
<name>A0AAU0MK62_9MICO</name>
<reference evidence="3 4" key="1">
    <citation type="submission" date="2023-10" db="EMBL/GenBank/DDBJ databases">
        <title>Y20.</title>
        <authorList>
            <person name="Zhang G."/>
            <person name="Ding Y."/>
        </authorList>
    </citation>
    <scope>NUCLEOTIDE SEQUENCE [LARGE SCALE GENOMIC DNA]</scope>
    <source>
        <strain evidence="3 4">Y20</strain>
    </source>
</reference>
<keyword evidence="2" id="KW-1133">Transmembrane helix</keyword>
<sequence>MAKTPAPVPSDEQDTPAGPGKGRPTPSRAEAVAGRRRPLVPDTKEAKKAARAQLQAKRDQARAGMAAGDERYLPARDKGPQRRFVRDYVDSGWFLAEFIMPAMIVVILLSFISIPAVQFYAFVALWGFILFVVVEMFITSWRTKRAVRRKFGENALERGTGWYAAMRSMQMRFLRLPKPQVRRGAKLS</sequence>
<dbReference type="InterPro" id="IPR021403">
    <property type="entry name" value="DUF3043"/>
</dbReference>
<proteinExistence type="predicted"/>
<feature type="region of interest" description="Disordered" evidence="1">
    <location>
        <begin position="1"/>
        <end position="60"/>
    </location>
</feature>
<evidence type="ECO:0000313" key="3">
    <source>
        <dbReference type="EMBL" id="WOQ70481.1"/>
    </source>
</evidence>
<dbReference type="EMBL" id="CP137080">
    <property type="protein sequence ID" value="WOQ70481.1"/>
    <property type="molecule type" value="Genomic_DNA"/>
</dbReference>
<evidence type="ECO:0000313" key="4">
    <source>
        <dbReference type="Proteomes" id="UP001329313"/>
    </source>
</evidence>
<protein>
    <submittedName>
        <fullName evidence="3">DUF3043 domain-containing protein</fullName>
    </submittedName>
</protein>
<keyword evidence="2" id="KW-0812">Transmembrane</keyword>
<evidence type="ECO:0000256" key="2">
    <source>
        <dbReference type="SAM" id="Phobius"/>
    </source>
</evidence>
<keyword evidence="4" id="KW-1185">Reference proteome</keyword>
<accession>A0AAU0MK62</accession>
<dbReference type="Proteomes" id="UP001329313">
    <property type="component" value="Chromosome"/>
</dbReference>
<evidence type="ECO:0000256" key="1">
    <source>
        <dbReference type="SAM" id="MobiDB-lite"/>
    </source>
</evidence>
<feature type="transmembrane region" description="Helical" evidence="2">
    <location>
        <begin position="92"/>
        <end position="113"/>
    </location>
</feature>
<keyword evidence="2" id="KW-0472">Membrane</keyword>
<gene>
    <name evidence="3" type="ORF">RYJ27_04540</name>
</gene>
<feature type="transmembrane region" description="Helical" evidence="2">
    <location>
        <begin position="119"/>
        <end position="141"/>
    </location>
</feature>
<dbReference type="Pfam" id="PF11241">
    <property type="entry name" value="DUF3043"/>
    <property type="match status" value="1"/>
</dbReference>
<organism evidence="3 4">
    <name type="scientific">Microbacterium limosum</name>
    <dbReference type="NCBI Taxonomy" id="3079935"/>
    <lineage>
        <taxon>Bacteria</taxon>
        <taxon>Bacillati</taxon>
        <taxon>Actinomycetota</taxon>
        <taxon>Actinomycetes</taxon>
        <taxon>Micrococcales</taxon>
        <taxon>Microbacteriaceae</taxon>
        <taxon>Microbacterium</taxon>
    </lineage>
</organism>
<dbReference type="KEGG" id="mliy:RYJ27_04540"/>